<name>A0ABU2H1R2_9ACTN</name>
<sequence>MHNIVTVWRKAVTAELSWIGPQGPVGIPVVPLVWMGGAPRGGDALCAALPLAHLRTLDTLTQHVAAFSVTEGGTSPRTTSGWCATGTVTVTPDLEGHLFTEHLLDQECLKHPPSRLRVDSLMARRENWWWLPRMIVTLTDVTRERKLPARRAATDALLVRAHAHEPRVDAVRIQPDHPAPASDSEPEPPERISVHPRAEEGLAPLPAGRVLVFGHQHSPDFERWERWYRFGDLTEDHNGGACLAVAQAGGTPQGPLEPFGLLERFRNHRQLARACRDGIATAERRGLDSSR</sequence>
<gene>
    <name evidence="2" type="ORF">RIF23_02825</name>
</gene>
<evidence type="ECO:0008006" key="4">
    <source>
        <dbReference type="Google" id="ProtNLM"/>
    </source>
</evidence>
<protein>
    <recommendedName>
        <fullName evidence="4">PRTRC genetic system protein B</fullName>
    </recommendedName>
</protein>
<evidence type="ECO:0000256" key="1">
    <source>
        <dbReference type="SAM" id="MobiDB-lite"/>
    </source>
</evidence>
<evidence type="ECO:0000313" key="3">
    <source>
        <dbReference type="Proteomes" id="UP001250214"/>
    </source>
</evidence>
<comment type="caution">
    <text evidence="2">The sequence shown here is derived from an EMBL/GenBank/DDBJ whole genome shotgun (WGS) entry which is preliminary data.</text>
</comment>
<dbReference type="RefSeq" id="WP_310910725.1">
    <property type="nucleotide sequence ID" value="NZ_JAVLVT010000001.1"/>
</dbReference>
<keyword evidence="3" id="KW-1185">Reference proteome</keyword>
<dbReference type="Proteomes" id="UP001250214">
    <property type="component" value="Unassembled WGS sequence"/>
</dbReference>
<reference evidence="3" key="1">
    <citation type="submission" date="2023-07" db="EMBL/GenBank/DDBJ databases">
        <title>Novel species in the genus Lipingzhangella isolated from Sambhar Salt Lake.</title>
        <authorList>
            <person name="Jiya N."/>
            <person name="Kajale S."/>
            <person name="Sharma A."/>
        </authorList>
    </citation>
    <scope>NUCLEOTIDE SEQUENCE [LARGE SCALE GENOMIC DNA]</scope>
    <source>
        <strain evidence="3">LS1_29</strain>
    </source>
</reference>
<dbReference type="EMBL" id="JAVLVT010000001">
    <property type="protein sequence ID" value="MDS1269226.1"/>
    <property type="molecule type" value="Genomic_DNA"/>
</dbReference>
<evidence type="ECO:0000313" key="2">
    <source>
        <dbReference type="EMBL" id="MDS1269226.1"/>
    </source>
</evidence>
<accession>A0ABU2H1R2</accession>
<feature type="region of interest" description="Disordered" evidence="1">
    <location>
        <begin position="168"/>
        <end position="192"/>
    </location>
</feature>
<organism evidence="2 3">
    <name type="scientific">Lipingzhangella rawalii</name>
    <dbReference type="NCBI Taxonomy" id="2055835"/>
    <lineage>
        <taxon>Bacteria</taxon>
        <taxon>Bacillati</taxon>
        <taxon>Actinomycetota</taxon>
        <taxon>Actinomycetes</taxon>
        <taxon>Streptosporangiales</taxon>
        <taxon>Nocardiopsidaceae</taxon>
        <taxon>Lipingzhangella</taxon>
    </lineage>
</organism>
<proteinExistence type="predicted"/>